<gene>
    <name evidence="1" type="ORF">BT1A1_1834</name>
</gene>
<evidence type="ECO:0000313" key="1">
    <source>
        <dbReference type="EMBL" id="CEE01660.1"/>
    </source>
</evidence>
<protein>
    <recommendedName>
        <fullName evidence="3">DUF2292 domain-containing protein</fullName>
    </recommendedName>
</protein>
<name>A0A090J1C9_9BACI</name>
<dbReference type="AlphaFoldDB" id="A0A090J1C9"/>
<dbReference type="InterPro" id="IPR018743">
    <property type="entry name" value="DUF2292"/>
</dbReference>
<dbReference type="EMBL" id="CCRF01000052">
    <property type="protein sequence ID" value="CEE01660.1"/>
    <property type="molecule type" value="Genomic_DNA"/>
</dbReference>
<evidence type="ECO:0008006" key="3">
    <source>
        <dbReference type="Google" id="ProtNLM"/>
    </source>
</evidence>
<organism evidence="1 2">
    <name type="scientific">Caldibacillus thermoamylovorans</name>
    <dbReference type="NCBI Taxonomy" id="35841"/>
    <lineage>
        <taxon>Bacteria</taxon>
        <taxon>Bacillati</taxon>
        <taxon>Bacillota</taxon>
        <taxon>Bacilli</taxon>
        <taxon>Bacillales</taxon>
        <taxon>Bacillaceae</taxon>
        <taxon>Caldibacillus</taxon>
    </lineage>
</organism>
<sequence>MKQLDELKLKYIISLLENMEYGSLNITVHAGEITQIDKTEKKRFTLAKVNKS</sequence>
<keyword evidence="2" id="KW-1185">Reference proteome</keyword>
<dbReference type="GeneID" id="92961046"/>
<evidence type="ECO:0000313" key="2">
    <source>
        <dbReference type="Proteomes" id="UP000040576"/>
    </source>
</evidence>
<proteinExistence type="predicted"/>
<accession>A0A090J1C9</accession>
<dbReference type="Pfam" id="PF10055">
    <property type="entry name" value="DUF2292"/>
    <property type="match status" value="1"/>
</dbReference>
<reference evidence="1 2" key="1">
    <citation type="submission" date="2014-07" db="EMBL/GenBank/DDBJ databases">
        <authorList>
            <person name="Wibberg Daniel"/>
        </authorList>
    </citation>
    <scope>NUCLEOTIDE SEQUENCE [LARGE SCALE GENOMIC DNA]</scope>
</reference>
<dbReference type="Proteomes" id="UP000040576">
    <property type="component" value="Unassembled WGS sequence"/>
</dbReference>
<dbReference type="RefSeq" id="WP_197057088.1">
    <property type="nucleotide sequence ID" value="NZ_CCRF01000052.1"/>
</dbReference>